<evidence type="ECO:0000313" key="19">
    <source>
        <dbReference type="EMBL" id="KAG9341858.1"/>
    </source>
</evidence>
<feature type="domain" description="D-isomer specific 2-hydroxyacid dehydrogenase catalytic" evidence="17">
    <location>
        <begin position="61"/>
        <end position="375"/>
    </location>
</feature>
<dbReference type="GO" id="GO:0001221">
    <property type="term" value="F:transcription coregulator binding"/>
    <property type="evidence" value="ECO:0007669"/>
    <property type="project" value="TreeGrafter"/>
</dbReference>
<proteinExistence type="inferred from homology"/>
<dbReference type="GO" id="GO:0045202">
    <property type="term" value="C:synapse"/>
    <property type="evidence" value="ECO:0007669"/>
    <property type="project" value="UniProtKB-SubCell"/>
</dbReference>
<evidence type="ECO:0000256" key="2">
    <source>
        <dbReference type="ARBA" id="ARBA00005854"/>
    </source>
</evidence>
<evidence type="ECO:0000256" key="11">
    <source>
        <dbReference type="ARBA" id="ARBA00023163"/>
    </source>
</evidence>
<dbReference type="SUPFAM" id="SSF51735">
    <property type="entry name" value="NAD(P)-binding Rossmann-fold domains"/>
    <property type="match status" value="1"/>
</dbReference>
<dbReference type="InterPro" id="IPR006140">
    <property type="entry name" value="D-isomer_DH_NAD-bd"/>
</dbReference>
<keyword evidence="4" id="KW-0678">Repressor</keyword>
<feature type="non-terminal residue" evidence="19">
    <location>
        <position position="461"/>
    </location>
</feature>
<accession>A0A8T2NWL1</accession>
<dbReference type="PROSITE" id="PS00671">
    <property type="entry name" value="D_2_HYDROXYACID_DH_3"/>
    <property type="match status" value="1"/>
</dbReference>
<feature type="compositionally biased region" description="Basic and acidic residues" evidence="16">
    <location>
        <begin position="450"/>
        <end position="461"/>
    </location>
</feature>
<dbReference type="GO" id="GO:0140297">
    <property type="term" value="F:DNA-binding transcription factor binding"/>
    <property type="evidence" value="ECO:0007669"/>
    <property type="project" value="TreeGrafter"/>
</dbReference>
<evidence type="ECO:0000256" key="8">
    <source>
        <dbReference type="ARBA" id="ARBA00023015"/>
    </source>
</evidence>
<keyword evidence="5" id="KW-0597">Phosphoprotein</keyword>
<organism evidence="19 20">
    <name type="scientific">Albula glossodonta</name>
    <name type="common">roundjaw bonefish</name>
    <dbReference type="NCBI Taxonomy" id="121402"/>
    <lineage>
        <taxon>Eukaryota</taxon>
        <taxon>Metazoa</taxon>
        <taxon>Chordata</taxon>
        <taxon>Craniata</taxon>
        <taxon>Vertebrata</taxon>
        <taxon>Euteleostomi</taxon>
        <taxon>Actinopterygii</taxon>
        <taxon>Neopterygii</taxon>
        <taxon>Teleostei</taxon>
        <taxon>Albuliformes</taxon>
        <taxon>Albulidae</taxon>
        <taxon>Albula</taxon>
    </lineage>
</organism>
<dbReference type="GO" id="GO:0016616">
    <property type="term" value="F:oxidoreductase activity, acting on the CH-OH group of donors, NAD or NADP as acceptor"/>
    <property type="evidence" value="ECO:0007669"/>
    <property type="project" value="InterPro"/>
</dbReference>
<dbReference type="GO" id="GO:0003713">
    <property type="term" value="F:transcription coactivator activity"/>
    <property type="evidence" value="ECO:0007669"/>
    <property type="project" value="TreeGrafter"/>
</dbReference>
<dbReference type="FunFam" id="3.40.50.720:FF:001383">
    <property type="entry name" value="C-terminal-binding protein 2"/>
    <property type="match status" value="1"/>
</dbReference>
<dbReference type="InterPro" id="IPR051638">
    <property type="entry name" value="CTBP_dehydrogenase"/>
</dbReference>
<evidence type="ECO:0000256" key="7">
    <source>
        <dbReference type="ARBA" id="ARBA00023002"/>
    </source>
</evidence>
<dbReference type="InterPro" id="IPR036291">
    <property type="entry name" value="NAD(P)-bd_dom_sf"/>
</dbReference>
<evidence type="ECO:0000256" key="4">
    <source>
        <dbReference type="ARBA" id="ARBA00022491"/>
    </source>
</evidence>
<evidence type="ECO:0000256" key="13">
    <source>
        <dbReference type="ARBA" id="ARBA00034103"/>
    </source>
</evidence>
<evidence type="ECO:0000313" key="20">
    <source>
        <dbReference type="Proteomes" id="UP000824540"/>
    </source>
</evidence>
<evidence type="ECO:0000256" key="14">
    <source>
        <dbReference type="ARBA" id="ARBA00073925"/>
    </source>
</evidence>
<keyword evidence="12" id="KW-0539">Nucleus</keyword>
<dbReference type="PANTHER" id="PTHR46029">
    <property type="entry name" value="C-TERMINAL-BINDING PROTEIN"/>
    <property type="match status" value="1"/>
</dbReference>
<evidence type="ECO:0000259" key="17">
    <source>
        <dbReference type="Pfam" id="PF00389"/>
    </source>
</evidence>
<evidence type="ECO:0000256" key="5">
    <source>
        <dbReference type="ARBA" id="ARBA00022553"/>
    </source>
</evidence>
<keyword evidence="8" id="KW-0805">Transcription regulation</keyword>
<protein>
    <recommendedName>
        <fullName evidence="14">C-terminal-binding protein 2</fullName>
    </recommendedName>
</protein>
<feature type="compositionally biased region" description="Polar residues" evidence="16">
    <location>
        <begin position="434"/>
        <end position="449"/>
    </location>
</feature>
<sequence length="461" mass="50449">GEIGVASHWVVTWVGQKRRRTNVLCVLVGSGFEQGVGIRPQIMNGPMHPRPLVALLDGRDCTVEMPILKDLATVAFCDAQSTQEIHEKVLNEAVGAMMYHTITLTREDLEKFKALRIIIRIGSGYDNIDIKAAGELGIAVCNIPSAAVEETADSTLCHILNLYRRNTWLYQALREGTRVQSVEQIREVASGAARIRGETLGLIGFGRSGQAVAVRAKAFGFNVIFYDPYLQDGLERSLGVQRVYTLQDLLYQSDCVSLHCNLNEHNHHLINDFTIKQMRQGAFLVNAARGGLVDEKALAQALKEGRIRGAALDVHETEPFSFAQGPLKDAPNLICTPHTAWYSEQASLEMREAAATEIRRAITGRIPDSLRNCVNKEFFVTTAPWSMIDQQVHPELNGAAYRYPPGVVGVAPGGIPGTMEGMVPGGVPIAHTLPSGTHPSQAPSPNQPSKHGDTREHLTEQ</sequence>
<dbReference type="PANTHER" id="PTHR46029:SF3">
    <property type="entry name" value="C-TERMINAL-BINDING PROTEIN 2"/>
    <property type="match status" value="1"/>
</dbReference>
<dbReference type="GO" id="GO:0006357">
    <property type="term" value="P:regulation of transcription by RNA polymerase II"/>
    <property type="evidence" value="ECO:0007669"/>
    <property type="project" value="TreeGrafter"/>
</dbReference>
<dbReference type="InterPro" id="IPR029753">
    <property type="entry name" value="D-isomer_DH_CS"/>
</dbReference>
<dbReference type="GO" id="GO:0003714">
    <property type="term" value="F:transcription corepressor activity"/>
    <property type="evidence" value="ECO:0007669"/>
    <property type="project" value="InterPro"/>
</dbReference>
<evidence type="ECO:0000256" key="3">
    <source>
        <dbReference type="ARBA" id="ARBA00022481"/>
    </source>
</evidence>
<dbReference type="GO" id="GO:0005634">
    <property type="term" value="C:nucleus"/>
    <property type="evidence" value="ECO:0007669"/>
    <property type="project" value="UniProtKB-SubCell"/>
</dbReference>
<comment type="subcellular location">
    <subcellularLocation>
        <location evidence="1">Nucleus</location>
    </subcellularLocation>
    <subcellularLocation>
        <location evidence="13">Synapse</location>
    </subcellularLocation>
</comment>
<evidence type="ECO:0000256" key="1">
    <source>
        <dbReference type="ARBA" id="ARBA00004123"/>
    </source>
</evidence>
<keyword evidence="11" id="KW-0804">Transcription</keyword>
<name>A0A8T2NWL1_9TELE</name>
<dbReference type="AlphaFoldDB" id="A0A8T2NWL1"/>
<keyword evidence="7 15" id="KW-0560">Oxidoreductase</keyword>
<evidence type="ECO:0000256" key="12">
    <source>
        <dbReference type="ARBA" id="ARBA00023242"/>
    </source>
</evidence>
<keyword evidence="20" id="KW-1185">Reference proteome</keyword>
<keyword evidence="10" id="KW-0520">NAD</keyword>
<dbReference type="EMBL" id="JAFBMS010000032">
    <property type="protein sequence ID" value="KAG9341858.1"/>
    <property type="molecule type" value="Genomic_DNA"/>
</dbReference>
<dbReference type="InterPro" id="IPR006139">
    <property type="entry name" value="D-isomer_2_OHA_DH_cat_dom"/>
</dbReference>
<gene>
    <name evidence="19" type="ORF">JZ751_018582</name>
</gene>
<evidence type="ECO:0000256" key="15">
    <source>
        <dbReference type="RuleBase" id="RU003719"/>
    </source>
</evidence>
<dbReference type="Pfam" id="PF00389">
    <property type="entry name" value="2-Hacid_dh"/>
    <property type="match status" value="1"/>
</dbReference>
<keyword evidence="3" id="KW-0488">Methylation</keyword>
<dbReference type="Gene3D" id="3.40.50.720">
    <property type="entry name" value="NAD(P)-binding Rossmann-like Domain"/>
    <property type="match status" value="2"/>
</dbReference>
<dbReference type="Proteomes" id="UP000824540">
    <property type="component" value="Unassembled WGS sequence"/>
</dbReference>
<dbReference type="GO" id="GO:0030154">
    <property type="term" value="P:cell differentiation"/>
    <property type="evidence" value="ECO:0007669"/>
    <property type="project" value="UniProtKB-KW"/>
</dbReference>
<feature type="region of interest" description="Disordered" evidence="16">
    <location>
        <begin position="426"/>
        <end position="461"/>
    </location>
</feature>
<dbReference type="SUPFAM" id="SSF52283">
    <property type="entry name" value="Formate/glycerate dehydrogenase catalytic domain-like"/>
    <property type="match status" value="1"/>
</dbReference>
<keyword evidence="6" id="KW-0221">Differentiation</keyword>
<evidence type="ECO:0000256" key="16">
    <source>
        <dbReference type="SAM" id="MobiDB-lite"/>
    </source>
</evidence>
<evidence type="ECO:0000256" key="10">
    <source>
        <dbReference type="ARBA" id="ARBA00023027"/>
    </source>
</evidence>
<dbReference type="InterPro" id="IPR043322">
    <property type="entry name" value="CtBP"/>
</dbReference>
<dbReference type="GO" id="GO:0051287">
    <property type="term" value="F:NAD binding"/>
    <property type="evidence" value="ECO:0007669"/>
    <property type="project" value="InterPro"/>
</dbReference>
<dbReference type="Pfam" id="PF02826">
    <property type="entry name" value="2-Hacid_dh_C"/>
    <property type="match status" value="1"/>
</dbReference>
<comment type="caution">
    <text evidence="19">The sequence shown here is derived from an EMBL/GenBank/DDBJ whole genome shotgun (WGS) entry which is preliminary data.</text>
</comment>
<evidence type="ECO:0000259" key="18">
    <source>
        <dbReference type="Pfam" id="PF02826"/>
    </source>
</evidence>
<evidence type="ECO:0000256" key="9">
    <source>
        <dbReference type="ARBA" id="ARBA00023018"/>
    </source>
</evidence>
<comment type="similarity">
    <text evidence="2 15">Belongs to the D-isomer specific 2-hydroxyacid dehydrogenase family.</text>
</comment>
<dbReference type="CDD" id="cd05299">
    <property type="entry name" value="CtBP_dh"/>
    <property type="match status" value="1"/>
</dbReference>
<reference evidence="19" key="1">
    <citation type="thesis" date="2021" institute="BYU ScholarsArchive" country="Provo, UT, USA">
        <title>Applications of and Algorithms for Genome Assembly and Genomic Analyses with an Emphasis on Marine Teleosts.</title>
        <authorList>
            <person name="Pickett B.D."/>
        </authorList>
    </citation>
    <scope>NUCLEOTIDE SEQUENCE</scope>
    <source>
        <strain evidence="19">HI-2016</strain>
    </source>
</reference>
<evidence type="ECO:0000256" key="6">
    <source>
        <dbReference type="ARBA" id="ARBA00022782"/>
    </source>
</evidence>
<keyword evidence="9" id="KW-0770">Synapse</keyword>
<dbReference type="OrthoDB" id="9991913at2759"/>
<feature type="domain" description="D-isomer specific 2-hydroxyacid dehydrogenase NAD-binding" evidence="18">
    <location>
        <begin position="158"/>
        <end position="340"/>
    </location>
</feature>